<reference evidence="1 3" key="1">
    <citation type="submission" date="2008-03" db="EMBL/GenBank/DDBJ databases">
        <title>Annotation of Ixodes scapularis.</title>
        <authorList>
            <consortium name="Ixodes scapularis Genome Project Consortium"/>
            <person name="Caler E."/>
            <person name="Hannick L.I."/>
            <person name="Bidwell S."/>
            <person name="Joardar V."/>
            <person name="Thiagarajan M."/>
            <person name="Amedeo P."/>
            <person name="Galinsky K.J."/>
            <person name="Schobel S."/>
            <person name="Inman J."/>
            <person name="Hostetler J."/>
            <person name="Miller J."/>
            <person name="Hammond M."/>
            <person name="Megy K."/>
            <person name="Lawson D."/>
            <person name="Kodira C."/>
            <person name="Sutton G."/>
            <person name="Meyer J."/>
            <person name="Hill C.A."/>
            <person name="Birren B."/>
            <person name="Nene V."/>
            <person name="Collins F."/>
            <person name="Alarcon-Chaidez F."/>
            <person name="Wikel S."/>
            <person name="Strausberg R."/>
        </authorList>
    </citation>
    <scope>NUCLEOTIDE SEQUENCE [LARGE SCALE GENOMIC DNA]</scope>
    <source>
        <strain evidence="3">Wikel</strain>
        <strain evidence="1">Wikel colony</strain>
    </source>
</reference>
<sequence length="100" mass="11313">MQGADRVRVLRQPSAETLSARTRALTERRHGARVYPSPAFASFVQMLKIEPCLLNFISFNILLKCPGLIHNKYLRNEKHKNVRLISLKKVASAALKPDDS</sequence>
<dbReference type="EMBL" id="DS873396">
    <property type="protein sequence ID" value="EEC14719.1"/>
    <property type="molecule type" value="Genomic_DNA"/>
</dbReference>
<dbReference type="EnsemblMetazoa" id="ISCW011493-RA">
    <property type="protein sequence ID" value="ISCW011493-PA"/>
    <property type="gene ID" value="ISCW011493"/>
</dbReference>
<dbReference type="VEuPathDB" id="VectorBase:ISCW011493"/>
<dbReference type="VEuPathDB" id="VectorBase:ISCI011493"/>
<reference evidence="2" key="2">
    <citation type="submission" date="2020-05" db="UniProtKB">
        <authorList>
            <consortium name="EnsemblMetazoa"/>
        </authorList>
    </citation>
    <scope>IDENTIFICATION</scope>
    <source>
        <strain evidence="2">wikel</strain>
    </source>
</reference>
<dbReference type="PaxDb" id="6945-B7Q797"/>
<evidence type="ECO:0000313" key="3">
    <source>
        <dbReference type="Proteomes" id="UP000001555"/>
    </source>
</evidence>
<accession>B7Q797</accession>
<dbReference type="InParanoid" id="B7Q797"/>
<gene>
    <name evidence="1" type="ORF">IscW_ISCW011493</name>
</gene>
<dbReference type="EMBL" id="ABJB011121323">
    <property type="status" value="NOT_ANNOTATED_CDS"/>
    <property type="molecule type" value="Genomic_DNA"/>
</dbReference>
<dbReference type="HOGENOM" id="CLU_2309084_0_0_1"/>
<evidence type="ECO:0000313" key="2">
    <source>
        <dbReference type="EnsemblMetazoa" id="ISCW011493-PA"/>
    </source>
</evidence>
<name>B7Q797_IXOSC</name>
<evidence type="ECO:0000313" key="1">
    <source>
        <dbReference type="EMBL" id="EEC14719.1"/>
    </source>
</evidence>
<protein>
    <submittedName>
        <fullName evidence="1 2">Uncharacterized protein</fullName>
    </submittedName>
</protein>
<dbReference type="Proteomes" id="UP000001555">
    <property type="component" value="Unassembled WGS sequence"/>
</dbReference>
<dbReference type="AlphaFoldDB" id="B7Q797"/>
<keyword evidence="3" id="KW-1185">Reference proteome</keyword>
<organism>
    <name type="scientific">Ixodes scapularis</name>
    <name type="common">Black-legged tick</name>
    <name type="synonym">Deer tick</name>
    <dbReference type="NCBI Taxonomy" id="6945"/>
    <lineage>
        <taxon>Eukaryota</taxon>
        <taxon>Metazoa</taxon>
        <taxon>Ecdysozoa</taxon>
        <taxon>Arthropoda</taxon>
        <taxon>Chelicerata</taxon>
        <taxon>Arachnida</taxon>
        <taxon>Acari</taxon>
        <taxon>Parasitiformes</taxon>
        <taxon>Ixodida</taxon>
        <taxon>Ixodoidea</taxon>
        <taxon>Ixodidae</taxon>
        <taxon>Ixodinae</taxon>
        <taxon>Ixodes</taxon>
    </lineage>
</organism>
<proteinExistence type="predicted"/>